<dbReference type="STRING" id="199310.c4078"/>
<dbReference type="HOGENOM" id="CLU_1767090_0_0_6"/>
<dbReference type="eggNOG" id="ENOG5032XIB">
    <property type="taxonomic scope" value="Bacteria"/>
</dbReference>
<sequence>MLSLHHRLSYKGGFNRQFRCCQLECFTGQLFRNTVHFIQDFTRLNQGNPILHVTFTFTHTHCQRLFSDRFVREHTDPDLTLTLNCTGHSTTCCFDLTCSQTTTANSFQTEAAEANIRTLRQTAVTAFVHFTEFCTLWL</sequence>
<dbReference type="KEGG" id="ecc:c4078"/>
<reference evidence="1 2" key="1">
    <citation type="journal article" date="2002" name="Proc. Natl. Acad. Sci. U.S.A.">
        <title>Extensive mosaic structure revealed by the complete genome sequence of uropathogenic Escherichia coli.</title>
        <authorList>
            <person name="Welch R.A."/>
            <person name="Burland V."/>
            <person name="Plunkett G.III."/>
            <person name="Redford P."/>
            <person name="Roesch P."/>
            <person name="Rasko D."/>
            <person name="Buckles E.L."/>
            <person name="Liou S.R."/>
            <person name="Boutin A."/>
            <person name="Hackett J."/>
            <person name="Stroud D."/>
            <person name="Mayhew G.F."/>
            <person name="Rose D.J."/>
            <person name="Zhou S."/>
            <person name="Schwartz D.C."/>
            <person name="Perna N.T."/>
            <person name="Mobley H.L."/>
            <person name="Donnenberg M.S."/>
            <person name="Blattner F.R."/>
        </authorList>
    </citation>
    <scope>NUCLEOTIDE SEQUENCE [LARGE SCALE GENOMIC DNA]</scope>
    <source>
        <strain evidence="2">CFT073 / ATCC 700928 / UPEC</strain>
    </source>
</reference>
<dbReference type="Proteomes" id="UP000001410">
    <property type="component" value="Chromosome"/>
</dbReference>
<organism evidence="1 2">
    <name type="scientific">Escherichia coli O6:H1 (strain CFT073 / ATCC 700928 / UPEC)</name>
    <dbReference type="NCBI Taxonomy" id="199310"/>
    <lineage>
        <taxon>Bacteria</taxon>
        <taxon>Pseudomonadati</taxon>
        <taxon>Pseudomonadota</taxon>
        <taxon>Gammaproteobacteria</taxon>
        <taxon>Enterobacterales</taxon>
        <taxon>Enterobacteriaceae</taxon>
        <taxon>Escherichia</taxon>
    </lineage>
</organism>
<proteinExistence type="predicted"/>
<evidence type="ECO:0000313" key="1">
    <source>
        <dbReference type="EMBL" id="AAN82516.1"/>
    </source>
</evidence>
<gene>
    <name evidence="1" type="ordered locus">c4078</name>
</gene>
<dbReference type="EMBL" id="AE014075">
    <property type="protein sequence ID" value="AAN82516.1"/>
    <property type="molecule type" value="Genomic_DNA"/>
</dbReference>
<evidence type="ECO:0000313" key="2">
    <source>
        <dbReference type="Proteomes" id="UP000001410"/>
    </source>
</evidence>
<name>A0A0H2VCZ9_ECOL6</name>
<dbReference type="AlphaFoldDB" id="A0A0H2VCZ9"/>
<protein>
    <submittedName>
        <fullName evidence="1">Uncharacterized protein</fullName>
    </submittedName>
</protein>
<keyword evidence="2" id="KW-1185">Reference proteome</keyword>
<accession>A0A0H2VCZ9</accession>